<feature type="signal peptide" evidence="6">
    <location>
        <begin position="1"/>
        <end position="17"/>
    </location>
</feature>
<dbReference type="PANTHER" id="PTHR11802:SF453">
    <property type="entry name" value="S1, PUTATIVE-RELATED"/>
    <property type="match status" value="1"/>
</dbReference>
<dbReference type="OrthoDB" id="443318at2759"/>
<evidence type="ECO:0000313" key="7">
    <source>
        <dbReference type="EMBL" id="KAF4629125.1"/>
    </source>
</evidence>
<dbReference type="GO" id="GO:0006508">
    <property type="term" value="P:proteolysis"/>
    <property type="evidence" value="ECO:0007669"/>
    <property type="project" value="UniProtKB-KW"/>
</dbReference>
<keyword evidence="3 6" id="KW-0645">Protease</keyword>
<comment type="similarity">
    <text evidence="1 6">Belongs to the peptidase S10 family.</text>
</comment>
<feature type="chain" id="PRO_5034397668" description="Carboxypeptidase" evidence="6">
    <location>
        <begin position="18"/>
        <end position="678"/>
    </location>
</feature>
<dbReference type="EC" id="3.4.16.-" evidence="6"/>
<organism evidence="7 8">
    <name type="scientific">Cudoniella acicularis</name>
    <dbReference type="NCBI Taxonomy" id="354080"/>
    <lineage>
        <taxon>Eukaryota</taxon>
        <taxon>Fungi</taxon>
        <taxon>Dikarya</taxon>
        <taxon>Ascomycota</taxon>
        <taxon>Pezizomycotina</taxon>
        <taxon>Leotiomycetes</taxon>
        <taxon>Helotiales</taxon>
        <taxon>Tricladiaceae</taxon>
        <taxon>Cudoniella</taxon>
    </lineage>
</organism>
<evidence type="ECO:0000256" key="4">
    <source>
        <dbReference type="ARBA" id="ARBA00022801"/>
    </source>
</evidence>
<dbReference type="GO" id="GO:0004185">
    <property type="term" value="F:serine-type carboxypeptidase activity"/>
    <property type="evidence" value="ECO:0007669"/>
    <property type="project" value="UniProtKB-UniRule"/>
</dbReference>
<dbReference type="EMBL" id="JAAMPI010000717">
    <property type="protein sequence ID" value="KAF4629125.1"/>
    <property type="molecule type" value="Genomic_DNA"/>
</dbReference>
<dbReference type="GO" id="GO:0000324">
    <property type="term" value="C:fungal-type vacuole"/>
    <property type="evidence" value="ECO:0007669"/>
    <property type="project" value="TreeGrafter"/>
</dbReference>
<dbReference type="SUPFAM" id="SSF53474">
    <property type="entry name" value="alpha/beta-Hydrolases"/>
    <property type="match status" value="1"/>
</dbReference>
<dbReference type="PRINTS" id="PR00724">
    <property type="entry name" value="CRBOXYPTASEC"/>
</dbReference>
<accession>A0A8H4RHR9</accession>
<keyword evidence="6" id="KW-0732">Signal</keyword>
<dbReference type="Pfam" id="PF00450">
    <property type="entry name" value="Peptidase_S10"/>
    <property type="match status" value="1"/>
</dbReference>
<comment type="caution">
    <text evidence="7">The sequence shown here is derived from an EMBL/GenBank/DDBJ whole genome shotgun (WGS) entry which is preliminary data.</text>
</comment>
<dbReference type="Proteomes" id="UP000566819">
    <property type="component" value="Unassembled WGS sequence"/>
</dbReference>
<name>A0A8H4RHR9_9HELO</name>
<evidence type="ECO:0000256" key="1">
    <source>
        <dbReference type="ARBA" id="ARBA00009431"/>
    </source>
</evidence>
<proteinExistence type="inferred from homology"/>
<reference evidence="7 8" key="1">
    <citation type="submission" date="2020-03" db="EMBL/GenBank/DDBJ databases">
        <title>Draft Genome Sequence of Cudoniella acicularis.</title>
        <authorList>
            <person name="Buettner E."/>
            <person name="Kellner H."/>
        </authorList>
    </citation>
    <scope>NUCLEOTIDE SEQUENCE [LARGE SCALE GENOMIC DNA]</scope>
    <source>
        <strain evidence="7 8">DSM 108380</strain>
    </source>
</reference>
<keyword evidence="2 6" id="KW-0121">Carboxypeptidase</keyword>
<dbReference type="AlphaFoldDB" id="A0A8H4RHR9"/>
<dbReference type="InterPro" id="IPR018202">
    <property type="entry name" value="Ser_caboxypep_ser_AS"/>
</dbReference>
<evidence type="ECO:0000313" key="8">
    <source>
        <dbReference type="Proteomes" id="UP000566819"/>
    </source>
</evidence>
<dbReference type="InterPro" id="IPR029058">
    <property type="entry name" value="AB_hydrolase_fold"/>
</dbReference>
<dbReference type="PROSITE" id="PS00131">
    <property type="entry name" value="CARBOXYPEPT_SER_SER"/>
    <property type="match status" value="1"/>
</dbReference>
<dbReference type="InterPro" id="IPR001563">
    <property type="entry name" value="Peptidase_S10"/>
</dbReference>
<keyword evidence="8" id="KW-1185">Reference proteome</keyword>
<evidence type="ECO:0000256" key="5">
    <source>
        <dbReference type="ARBA" id="ARBA00023180"/>
    </source>
</evidence>
<evidence type="ECO:0000256" key="2">
    <source>
        <dbReference type="ARBA" id="ARBA00022645"/>
    </source>
</evidence>
<dbReference type="Gene3D" id="3.40.50.1820">
    <property type="entry name" value="alpha/beta hydrolase"/>
    <property type="match status" value="1"/>
</dbReference>
<keyword evidence="5" id="KW-0325">Glycoprotein</keyword>
<evidence type="ECO:0000256" key="3">
    <source>
        <dbReference type="ARBA" id="ARBA00022670"/>
    </source>
</evidence>
<dbReference type="PANTHER" id="PTHR11802">
    <property type="entry name" value="SERINE PROTEASE FAMILY S10 SERINE CARBOXYPEPTIDASE"/>
    <property type="match status" value="1"/>
</dbReference>
<evidence type="ECO:0000256" key="6">
    <source>
        <dbReference type="RuleBase" id="RU361156"/>
    </source>
</evidence>
<keyword evidence="4 6" id="KW-0378">Hydrolase</keyword>
<sequence length="678" mass="75366">MYFKPFLAMGLITEVSALPQWHKPSFNQPSRECPPVNGTFYVNEMDLYPESVDWDPIYCKLYIRITNHGTINYTAYHLNGIDYDARTGLIYIAATNADAFVSTDTGNYLNANYTGINRILQYGTRRGSLISDIDLAPAQQEYKRITGSLTSGFQDMAENTKENSYAMGTFGNSIAKIAAEIGNVSHGEPRELQLQGLPSNYRPQMADGLFGPRQYDGKIALWSDNYNGTAVYGSIDGWASVRYLGLVPNDDPAANGSFATATVEIGSSIFVVETTFQFVLPPTPKTRFPFIDITKNVRDIVDRSDILELRGEIAPELRGRTSFEKRDGISHNIFYHEATGAKLDFVKNSGICETTPGVNQYSGYVTVGTNQSMWFWFFESRNKPEKAPLALWVNGGPGCSSMIGLFQELGPCHFVNNSTTPSLNPYSWNEYANLLFVDEPIGAGFSYGNLTVNSTVTAAPFVWTLMQAFYANFPQYKNRDFGLFTESYGGHYGPEFASYFEAQNAAIHNANLTAQPINLIALGINNGWYDAKIQEIEFVNFSLNNTYKPLINATIATQYKAALTTGCLPYLQNCTAIVGQNTECLAARKACDNIDNTYGSYYPTNFDYYDIRQPASSPFPPETYNTYLQDATIQKKIGAKSNYTECSDPAGNLFGNTADCKFSPFHLRIDISISRKTS</sequence>
<protein>
    <recommendedName>
        <fullName evidence="6">Carboxypeptidase</fullName>
        <ecNumber evidence="6">3.4.16.-</ecNumber>
    </recommendedName>
</protein>
<gene>
    <name evidence="7" type="ORF">G7Y89_g9024</name>
</gene>